<reference evidence="1" key="1">
    <citation type="submission" date="2016-10" db="EMBL/GenBank/DDBJ databases">
        <authorList>
            <person name="Benchimol M."/>
            <person name="Almeida L.G."/>
            <person name="Vasconcelos A.T."/>
            <person name="Perreira-Neves A."/>
            <person name="Rosa I.A."/>
            <person name="Tasca T."/>
            <person name="Bogo M.R."/>
            <person name="de Souza W."/>
        </authorList>
    </citation>
    <scope>NUCLEOTIDE SEQUENCE [LARGE SCALE GENOMIC DNA]</scope>
    <source>
        <strain evidence="1">K</strain>
    </source>
</reference>
<keyword evidence="2" id="KW-1185">Reference proteome</keyword>
<sequence>MKTNKNVEKIEFTLGVLSEGLSYEQASRFLCKIGLIPPSKNTFLRTQKAISSKIETLVENCLITIRNNLSNDITISYDGSWDHPRFSTRCFGAFIELEYGKIIYFFIVLRNKQPNQNFRVSTTDKFPQGLETEVLRKLAPYWFSDPRIRNFVQDTHNRNQSIFNDYNRTFFRKIAINHQFKKIINLVKRFISTNNFPKTIQRSIINFLKYIMFLDIADSRKQELWSNVINHYSGDHSHCIHSLNPNQDYIILTEPEIEKLHMFIILTLDELICTNKKNAYSIQ</sequence>
<evidence type="ECO:0000313" key="2">
    <source>
        <dbReference type="Proteomes" id="UP000179807"/>
    </source>
</evidence>
<name>A0A1J4KE74_9EUKA</name>
<proteinExistence type="predicted"/>
<gene>
    <name evidence="1" type="ORF">TRFO_21774</name>
</gene>
<protein>
    <submittedName>
        <fullName evidence="1">Uncharacterized protein</fullName>
    </submittedName>
</protein>
<evidence type="ECO:0000313" key="1">
    <source>
        <dbReference type="EMBL" id="OHT09306.1"/>
    </source>
</evidence>
<dbReference type="VEuPathDB" id="TrichDB:TRFO_21774"/>
<dbReference type="AlphaFoldDB" id="A0A1J4KE74"/>
<dbReference type="Proteomes" id="UP000179807">
    <property type="component" value="Unassembled WGS sequence"/>
</dbReference>
<dbReference type="GeneID" id="94836889"/>
<organism evidence="1 2">
    <name type="scientific">Tritrichomonas foetus</name>
    <dbReference type="NCBI Taxonomy" id="1144522"/>
    <lineage>
        <taxon>Eukaryota</taxon>
        <taxon>Metamonada</taxon>
        <taxon>Parabasalia</taxon>
        <taxon>Tritrichomonadida</taxon>
        <taxon>Tritrichomonadidae</taxon>
        <taxon>Tritrichomonas</taxon>
    </lineage>
</organism>
<dbReference type="EMBL" id="MLAK01000642">
    <property type="protein sequence ID" value="OHT09306.1"/>
    <property type="molecule type" value="Genomic_DNA"/>
</dbReference>
<dbReference type="RefSeq" id="XP_068362442.1">
    <property type="nucleotide sequence ID" value="XM_068502185.1"/>
</dbReference>
<comment type="caution">
    <text evidence="1">The sequence shown here is derived from an EMBL/GenBank/DDBJ whole genome shotgun (WGS) entry which is preliminary data.</text>
</comment>
<accession>A0A1J4KE74</accession>